<comment type="similarity">
    <text evidence="7">Belongs to the AP2/ERF transcription factor family. AP2 subfamily.</text>
</comment>
<dbReference type="InterPro" id="IPR016177">
    <property type="entry name" value="DNA-bd_dom_sf"/>
</dbReference>
<evidence type="ECO:0000259" key="9">
    <source>
        <dbReference type="PROSITE" id="PS51032"/>
    </source>
</evidence>
<dbReference type="AlphaFoldDB" id="A0AA35ZS40"/>
<feature type="compositionally biased region" description="Polar residues" evidence="8">
    <location>
        <begin position="182"/>
        <end position="191"/>
    </location>
</feature>
<dbReference type="Pfam" id="PF00847">
    <property type="entry name" value="AP2"/>
    <property type="match status" value="1"/>
</dbReference>
<keyword evidence="4" id="KW-0010">Activator</keyword>
<dbReference type="PANTHER" id="PTHR32467:SF118">
    <property type="entry name" value="ETHYLENE-RESPONSIVE TRANSCRIPTION FACTOR RAP2-7"/>
    <property type="match status" value="1"/>
</dbReference>
<evidence type="ECO:0000256" key="1">
    <source>
        <dbReference type="ARBA" id="ARBA00004123"/>
    </source>
</evidence>
<accession>A0AA35ZS40</accession>
<dbReference type="Proteomes" id="UP001177003">
    <property type="component" value="Chromosome 8"/>
</dbReference>
<comment type="subcellular location">
    <subcellularLocation>
        <location evidence="1">Nucleus</location>
    </subcellularLocation>
</comment>
<dbReference type="InterPro" id="IPR001471">
    <property type="entry name" value="AP2/ERF_dom"/>
</dbReference>
<dbReference type="EMBL" id="OX465084">
    <property type="protein sequence ID" value="CAI9297875.1"/>
    <property type="molecule type" value="Genomic_DNA"/>
</dbReference>
<keyword evidence="3" id="KW-0238">DNA-binding</keyword>
<dbReference type="GO" id="GO:0005634">
    <property type="term" value="C:nucleus"/>
    <property type="evidence" value="ECO:0007669"/>
    <property type="project" value="UniProtKB-SubCell"/>
</dbReference>
<sequence length="467" mass="51719">MREGTEAMVGCRNSLCKSIQYQMKMVVGVLCQVLICGYCSVMLDLNLSIVHEDLVTDFRGDVEESATSNSSVVNTEGCNSSNVVEGGDEDSVSAIGDEDSFHCFNFDILKVGDTGALLSNSNDEDRTSQTQAQTRSEFVTRSLFPMSHGGGSFNQGKQVNSLLLFPNNNELQEMRSIPVQHQKPTIQQNQVGKKSRRGPRSRSSQYRGVTFYRRTGRWESHIWDCGKQVYLGGFDTAHSAARAYDRAAIKFRGVDADINFNLCDYEEDMNQQIKNLSKEEFVHLLRRHSNGFSRGNSKYRGVTMNKFGKGETFSASHFGNNHNLDLNLGISTPTSLGKTSTRNGNLDHMQLNHGFHDIRRLQTDNGATTTLKGLPMISDHRPPWSAVHPTFIPNHEVGTRNNGMINGGCFQGPTNWAWQLHGQSQIPTTFLTAASSGFPSPAATNSLDYYYQIRPPPSPPPAPPPTP</sequence>
<dbReference type="GO" id="GO:0003700">
    <property type="term" value="F:DNA-binding transcription factor activity"/>
    <property type="evidence" value="ECO:0007669"/>
    <property type="project" value="InterPro"/>
</dbReference>
<evidence type="ECO:0000313" key="10">
    <source>
        <dbReference type="EMBL" id="CAI9297875.1"/>
    </source>
</evidence>
<evidence type="ECO:0000256" key="3">
    <source>
        <dbReference type="ARBA" id="ARBA00023125"/>
    </source>
</evidence>
<evidence type="ECO:0000256" key="8">
    <source>
        <dbReference type="SAM" id="MobiDB-lite"/>
    </source>
</evidence>
<dbReference type="PANTHER" id="PTHR32467">
    <property type="entry name" value="AP2-LIKE ETHYLENE-RESPONSIVE TRANSCRIPTION FACTOR"/>
    <property type="match status" value="1"/>
</dbReference>
<gene>
    <name evidence="10" type="ORF">LSALG_LOCUS36658</name>
</gene>
<keyword evidence="11" id="KW-1185">Reference proteome</keyword>
<dbReference type="InterPro" id="IPR036955">
    <property type="entry name" value="AP2/ERF_dom_sf"/>
</dbReference>
<proteinExistence type="inferred from homology"/>
<organism evidence="10 11">
    <name type="scientific">Lactuca saligna</name>
    <name type="common">Willowleaf lettuce</name>
    <dbReference type="NCBI Taxonomy" id="75948"/>
    <lineage>
        <taxon>Eukaryota</taxon>
        <taxon>Viridiplantae</taxon>
        <taxon>Streptophyta</taxon>
        <taxon>Embryophyta</taxon>
        <taxon>Tracheophyta</taxon>
        <taxon>Spermatophyta</taxon>
        <taxon>Magnoliopsida</taxon>
        <taxon>eudicotyledons</taxon>
        <taxon>Gunneridae</taxon>
        <taxon>Pentapetalae</taxon>
        <taxon>asterids</taxon>
        <taxon>campanulids</taxon>
        <taxon>Asterales</taxon>
        <taxon>Asteraceae</taxon>
        <taxon>Cichorioideae</taxon>
        <taxon>Cichorieae</taxon>
        <taxon>Lactucinae</taxon>
        <taxon>Lactuca</taxon>
    </lineage>
</organism>
<keyword evidence="5" id="KW-0804">Transcription</keyword>
<protein>
    <recommendedName>
        <fullName evidence="9">AP2/ERF domain-containing protein</fullName>
    </recommendedName>
</protein>
<reference evidence="10" key="1">
    <citation type="submission" date="2023-04" db="EMBL/GenBank/DDBJ databases">
        <authorList>
            <person name="Vijverberg K."/>
            <person name="Xiong W."/>
            <person name="Schranz E."/>
        </authorList>
    </citation>
    <scope>NUCLEOTIDE SEQUENCE</scope>
</reference>
<evidence type="ECO:0000256" key="2">
    <source>
        <dbReference type="ARBA" id="ARBA00023015"/>
    </source>
</evidence>
<name>A0AA35ZS40_LACSI</name>
<feature type="region of interest" description="Disordered" evidence="8">
    <location>
        <begin position="177"/>
        <end position="206"/>
    </location>
</feature>
<evidence type="ECO:0000256" key="5">
    <source>
        <dbReference type="ARBA" id="ARBA00023163"/>
    </source>
</evidence>
<dbReference type="FunFam" id="3.30.730.10:FF:000004">
    <property type="entry name" value="AP2-like ethylene-responsive transcription factor"/>
    <property type="match status" value="1"/>
</dbReference>
<keyword evidence="2" id="KW-0805">Transcription regulation</keyword>
<evidence type="ECO:0000256" key="6">
    <source>
        <dbReference type="ARBA" id="ARBA00023242"/>
    </source>
</evidence>
<feature type="domain" description="AP2/ERF" evidence="9">
    <location>
        <begin position="205"/>
        <end position="261"/>
    </location>
</feature>
<dbReference type="SMART" id="SM00380">
    <property type="entry name" value="AP2"/>
    <property type="match status" value="1"/>
</dbReference>
<evidence type="ECO:0000256" key="7">
    <source>
        <dbReference type="ARBA" id="ARBA00037973"/>
    </source>
</evidence>
<evidence type="ECO:0000256" key="4">
    <source>
        <dbReference type="ARBA" id="ARBA00023159"/>
    </source>
</evidence>
<dbReference type="GO" id="GO:0003677">
    <property type="term" value="F:DNA binding"/>
    <property type="evidence" value="ECO:0007669"/>
    <property type="project" value="UniProtKB-KW"/>
</dbReference>
<dbReference type="Gene3D" id="3.30.730.10">
    <property type="entry name" value="AP2/ERF domain"/>
    <property type="match status" value="1"/>
</dbReference>
<dbReference type="SUPFAM" id="SSF54171">
    <property type="entry name" value="DNA-binding domain"/>
    <property type="match status" value="1"/>
</dbReference>
<keyword evidence="6" id="KW-0539">Nucleus</keyword>
<dbReference type="PROSITE" id="PS51032">
    <property type="entry name" value="AP2_ERF"/>
    <property type="match status" value="1"/>
</dbReference>
<dbReference type="CDD" id="cd00018">
    <property type="entry name" value="AP2"/>
    <property type="match status" value="1"/>
</dbReference>
<evidence type="ECO:0000313" key="11">
    <source>
        <dbReference type="Proteomes" id="UP001177003"/>
    </source>
</evidence>